<evidence type="ECO:0000256" key="5">
    <source>
        <dbReference type="ARBA" id="ARBA00022807"/>
    </source>
</evidence>
<dbReference type="SUPFAM" id="SSF54001">
    <property type="entry name" value="Cysteine proteinases"/>
    <property type="match status" value="1"/>
</dbReference>
<keyword evidence="2" id="KW-0645">Protease</keyword>
<feature type="domain" description="NlpC/P60" evidence="8">
    <location>
        <begin position="107"/>
        <end position="249"/>
    </location>
</feature>
<accession>A0A7V8FWI8</accession>
<dbReference type="SUPFAM" id="SSF102712">
    <property type="entry name" value="JAB1/MPN domain"/>
    <property type="match status" value="1"/>
</dbReference>
<keyword evidence="6" id="KW-0862">Zinc</keyword>
<comment type="caution">
    <text evidence="9">The sequence shown here is derived from an EMBL/GenBank/DDBJ whole genome shotgun (WGS) entry which is preliminary data.</text>
</comment>
<name>A0A7V8FWI8_9BURK</name>
<comment type="similarity">
    <text evidence="1">Belongs to the peptidase C40 family.</text>
</comment>
<dbReference type="GO" id="GO:0008270">
    <property type="term" value="F:zinc ion binding"/>
    <property type="evidence" value="ECO:0007669"/>
    <property type="project" value="TreeGrafter"/>
</dbReference>
<dbReference type="Gene3D" id="3.90.1720.10">
    <property type="entry name" value="endopeptidase domain like (from Nostoc punctiforme)"/>
    <property type="match status" value="1"/>
</dbReference>
<evidence type="ECO:0000256" key="6">
    <source>
        <dbReference type="ARBA" id="ARBA00022833"/>
    </source>
</evidence>
<dbReference type="Pfam" id="PF14464">
    <property type="entry name" value="Prok-JAB"/>
    <property type="match status" value="1"/>
</dbReference>
<dbReference type="InterPro" id="IPR051929">
    <property type="entry name" value="VirAsm_ModProt"/>
</dbReference>
<evidence type="ECO:0000256" key="7">
    <source>
        <dbReference type="ARBA" id="ARBA00023049"/>
    </source>
</evidence>
<keyword evidence="7" id="KW-0482">Metalloprotease</keyword>
<evidence type="ECO:0000256" key="4">
    <source>
        <dbReference type="ARBA" id="ARBA00022801"/>
    </source>
</evidence>
<gene>
    <name evidence="9" type="ORF">GAK35_02387</name>
</gene>
<evidence type="ECO:0000313" key="9">
    <source>
        <dbReference type="EMBL" id="KAF1043067.1"/>
    </source>
</evidence>
<keyword evidence="5" id="KW-0788">Thiol protease</keyword>
<evidence type="ECO:0000256" key="1">
    <source>
        <dbReference type="ARBA" id="ARBA00007074"/>
    </source>
</evidence>
<dbReference type="Proteomes" id="UP000462435">
    <property type="component" value="Unassembled WGS sequence"/>
</dbReference>
<dbReference type="GO" id="GO:0006508">
    <property type="term" value="P:proteolysis"/>
    <property type="evidence" value="ECO:0007669"/>
    <property type="project" value="UniProtKB-KW"/>
</dbReference>
<evidence type="ECO:0000256" key="3">
    <source>
        <dbReference type="ARBA" id="ARBA00022723"/>
    </source>
</evidence>
<organism evidence="9 10">
    <name type="scientific">Herbaspirillum frisingense</name>
    <dbReference type="NCBI Taxonomy" id="92645"/>
    <lineage>
        <taxon>Bacteria</taxon>
        <taxon>Pseudomonadati</taxon>
        <taxon>Pseudomonadota</taxon>
        <taxon>Betaproteobacteria</taxon>
        <taxon>Burkholderiales</taxon>
        <taxon>Oxalobacteraceae</taxon>
        <taxon>Herbaspirillum</taxon>
    </lineage>
</organism>
<dbReference type="AlphaFoldDB" id="A0A7V8FWI8"/>
<dbReference type="GO" id="GO:0008235">
    <property type="term" value="F:metalloexopeptidase activity"/>
    <property type="evidence" value="ECO:0007669"/>
    <property type="project" value="TreeGrafter"/>
</dbReference>
<dbReference type="InterPro" id="IPR028090">
    <property type="entry name" value="JAB_dom_prok"/>
</dbReference>
<dbReference type="PANTHER" id="PTHR34858">
    <property type="entry name" value="CYSO-CYSTEINE PEPTIDASE"/>
    <property type="match status" value="1"/>
</dbReference>
<dbReference type="Gene3D" id="3.40.140.10">
    <property type="entry name" value="Cytidine Deaminase, domain 2"/>
    <property type="match status" value="1"/>
</dbReference>
<dbReference type="EMBL" id="WNDX01000067">
    <property type="protein sequence ID" value="KAF1043067.1"/>
    <property type="molecule type" value="Genomic_DNA"/>
</dbReference>
<sequence>MTPSTEAAIRAHAVAEYPHECCGLILVEGGQEVYVACRNAAPRRPDGRDRRGDHFVISKPDYFAALGRGEVVAIVHSHPDAPASPSQGDRVSCEESALTWHIVRVDGTEGEVVTREIETLAPSGYRAPLVGREFFHGVLDCYALIRDWYRQERGIELLDFERRDNWWADGSGDDLYMTQFRQAGFEVVDIADLQVGDCFLMQVRAKVVNHAAVYIGNGQILHHLYGRPSGRDVYGGYWADVTRLVVRYMG</sequence>
<proteinExistence type="inferred from homology"/>
<reference evidence="10" key="1">
    <citation type="journal article" date="2020" name="MBio">
        <title>Horizontal gene transfer to a defensive symbiont with a reduced genome amongst a multipartite beetle microbiome.</title>
        <authorList>
            <person name="Waterworth S.C."/>
            <person name="Florez L.V."/>
            <person name="Rees E.R."/>
            <person name="Hertweck C."/>
            <person name="Kaltenpoth M."/>
            <person name="Kwan J.C."/>
        </authorList>
    </citation>
    <scope>NUCLEOTIDE SEQUENCE [LARGE SCALE GENOMIC DNA]</scope>
</reference>
<evidence type="ECO:0000256" key="2">
    <source>
        <dbReference type="ARBA" id="ARBA00022670"/>
    </source>
</evidence>
<evidence type="ECO:0000259" key="8">
    <source>
        <dbReference type="PROSITE" id="PS51935"/>
    </source>
</evidence>
<keyword evidence="4" id="KW-0378">Hydrolase</keyword>
<dbReference type="GO" id="GO:0008234">
    <property type="term" value="F:cysteine-type peptidase activity"/>
    <property type="evidence" value="ECO:0007669"/>
    <property type="project" value="UniProtKB-KW"/>
</dbReference>
<dbReference type="InterPro" id="IPR000064">
    <property type="entry name" value="NLP_P60_dom"/>
</dbReference>
<dbReference type="Pfam" id="PF00877">
    <property type="entry name" value="NLPC_P60"/>
    <property type="match status" value="1"/>
</dbReference>
<dbReference type="InterPro" id="IPR038765">
    <property type="entry name" value="Papain-like_cys_pep_sf"/>
</dbReference>
<protein>
    <recommendedName>
        <fullName evidence="8">NlpC/P60 domain-containing protein</fullName>
    </recommendedName>
</protein>
<dbReference type="PANTHER" id="PTHR34858:SF1">
    <property type="entry name" value="CYSO-CYSTEINE PEPTIDASE"/>
    <property type="match status" value="1"/>
</dbReference>
<dbReference type="CDD" id="cd08073">
    <property type="entry name" value="MPN_NLPC_P60"/>
    <property type="match status" value="1"/>
</dbReference>
<evidence type="ECO:0000313" key="10">
    <source>
        <dbReference type="Proteomes" id="UP000462435"/>
    </source>
</evidence>
<keyword evidence="3" id="KW-0479">Metal-binding</keyword>
<dbReference type="PROSITE" id="PS51935">
    <property type="entry name" value="NLPC_P60"/>
    <property type="match status" value="1"/>
</dbReference>